<name>A0A5B7JJH5_PORTR</name>
<accession>A0A5B7JJH5</accession>
<protein>
    <submittedName>
        <fullName evidence="1">Uncharacterized protein</fullName>
    </submittedName>
</protein>
<organism evidence="1 2">
    <name type="scientific">Portunus trituberculatus</name>
    <name type="common">Swimming crab</name>
    <name type="synonym">Neptunus trituberculatus</name>
    <dbReference type="NCBI Taxonomy" id="210409"/>
    <lineage>
        <taxon>Eukaryota</taxon>
        <taxon>Metazoa</taxon>
        <taxon>Ecdysozoa</taxon>
        <taxon>Arthropoda</taxon>
        <taxon>Crustacea</taxon>
        <taxon>Multicrustacea</taxon>
        <taxon>Malacostraca</taxon>
        <taxon>Eumalacostraca</taxon>
        <taxon>Eucarida</taxon>
        <taxon>Decapoda</taxon>
        <taxon>Pleocyemata</taxon>
        <taxon>Brachyura</taxon>
        <taxon>Eubrachyura</taxon>
        <taxon>Portunoidea</taxon>
        <taxon>Portunidae</taxon>
        <taxon>Portuninae</taxon>
        <taxon>Portunus</taxon>
    </lineage>
</organism>
<dbReference type="Proteomes" id="UP000324222">
    <property type="component" value="Unassembled WGS sequence"/>
</dbReference>
<sequence length="62" mass="7233">MCFGGISEELRTQVEESICWPYLRYEQNRGLEKVGSDLDCTVVRCVQFPTPHVFSHRRTDRG</sequence>
<comment type="caution">
    <text evidence="1">The sequence shown here is derived from an EMBL/GenBank/DDBJ whole genome shotgun (WGS) entry which is preliminary data.</text>
</comment>
<keyword evidence="2" id="KW-1185">Reference proteome</keyword>
<evidence type="ECO:0000313" key="2">
    <source>
        <dbReference type="Proteomes" id="UP000324222"/>
    </source>
</evidence>
<dbReference type="AlphaFoldDB" id="A0A5B7JJH5"/>
<gene>
    <name evidence="1" type="ORF">E2C01_089605</name>
</gene>
<proteinExistence type="predicted"/>
<reference evidence="1 2" key="1">
    <citation type="submission" date="2019-05" db="EMBL/GenBank/DDBJ databases">
        <title>Another draft genome of Portunus trituberculatus and its Hox gene families provides insights of decapod evolution.</title>
        <authorList>
            <person name="Jeong J.-H."/>
            <person name="Song I."/>
            <person name="Kim S."/>
            <person name="Choi T."/>
            <person name="Kim D."/>
            <person name="Ryu S."/>
            <person name="Kim W."/>
        </authorList>
    </citation>
    <scope>NUCLEOTIDE SEQUENCE [LARGE SCALE GENOMIC DNA]</scope>
    <source>
        <tissue evidence="1">Muscle</tissue>
    </source>
</reference>
<evidence type="ECO:0000313" key="1">
    <source>
        <dbReference type="EMBL" id="MPC94436.1"/>
    </source>
</evidence>
<dbReference type="EMBL" id="VSRR010098539">
    <property type="protein sequence ID" value="MPC94436.1"/>
    <property type="molecule type" value="Genomic_DNA"/>
</dbReference>